<dbReference type="InterPro" id="IPR023485">
    <property type="entry name" value="Ptyr_pPase"/>
</dbReference>
<feature type="active site" description="Proton donor" evidence="5">
    <location>
        <position position="122"/>
    </location>
</feature>
<evidence type="ECO:0000256" key="5">
    <source>
        <dbReference type="PIRSR" id="PIRSR617867-1"/>
    </source>
</evidence>
<keyword evidence="3" id="KW-0378">Hydrolase</keyword>
<gene>
    <name evidence="7" type="ORF">C3729_08580</name>
</gene>
<feature type="active site" description="Nucleophile" evidence="5">
    <location>
        <position position="7"/>
    </location>
</feature>
<evidence type="ECO:0000256" key="1">
    <source>
        <dbReference type="ARBA" id="ARBA00011063"/>
    </source>
</evidence>
<dbReference type="InterPro" id="IPR017867">
    <property type="entry name" value="Tyr_phospatase_low_mol_wt"/>
</dbReference>
<reference evidence="7 8" key="1">
    <citation type="submission" date="2018-02" db="EMBL/GenBank/DDBJ databases">
        <title>Draft genome sequence of bacterial isolates from marine environment.</title>
        <authorList>
            <person name="Singh S.K."/>
            <person name="Hill R."/>
            <person name="Major S."/>
            <person name="Cai H."/>
            <person name="Li Y."/>
        </authorList>
    </citation>
    <scope>NUCLEOTIDE SEQUENCE [LARGE SCALE GENOMIC DNA]</scope>
    <source>
        <strain evidence="7 8">IMET F</strain>
    </source>
</reference>
<evidence type="ECO:0000259" key="6">
    <source>
        <dbReference type="SMART" id="SM00226"/>
    </source>
</evidence>
<feature type="domain" description="Phosphotyrosine protein phosphatase I" evidence="6">
    <location>
        <begin position="1"/>
        <end position="148"/>
    </location>
</feature>
<sequence length="152" mass="17351">MKILMVCLGNICRSPLAEGILRSKISEKHTVVSAGTISFHEGEHPDKRSTKIAKEYGVDISHQRANYFTEKHLEDFDKIFCMDLKNLEDVLSKANSEEQRIKVSLIMEEAGVLSDEKIEVPDPYYGDMSDFEKVYQMLDQACEAIAEKYNLK</sequence>
<dbReference type="Gene3D" id="3.40.50.2300">
    <property type="match status" value="1"/>
</dbReference>
<dbReference type="SUPFAM" id="SSF52788">
    <property type="entry name" value="Phosphotyrosine protein phosphatases I"/>
    <property type="match status" value="1"/>
</dbReference>
<dbReference type="SMART" id="SM00226">
    <property type="entry name" value="LMWPc"/>
    <property type="match status" value="1"/>
</dbReference>
<dbReference type="PANTHER" id="PTHR11717">
    <property type="entry name" value="LOW MOLECULAR WEIGHT PROTEIN TYROSINE PHOSPHATASE"/>
    <property type="match status" value="1"/>
</dbReference>
<accession>A0A2S7I4F8</accession>
<comment type="caution">
    <text evidence="7">The sequence shown here is derived from an EMBL/GenBank/DDBJ whole genome shotgun (WGS) entry which is preliminary data.</text>
</comment>
<evidence type="ECO:0000256" key="2">
    <source>
        <dbReference type="ARBA" id="ARBA00013064"/>
    </source>
</evidence>
<proteinExistence type="inferred from homology"/>
<keyword evidence="4" id="KW-0904">Protein phosphatase</keyword>
<feature type="active site" description="Nucleophile" evidence="5">
    <location>
        <position position="13"/>
    </location>
</feature>
<dbReference type="InterPro" id="IPR036196">
    <property type="entry name" value="Ptyr_pPase_sf"/>
</dbReference>
<evidence type="ECO:0000256" key="3">
    <source>
        <dbReference type="ARBA" id="ARBA00022801"/>
    </source>
</evidence>
<dbReference type="GO" id="GO:0004725">
    <property type="term" value="F:protein tyrosine phosphatase activity"/>
    <property type="evidence" value="ECO:0007669"/>
    <property type="project" value="UniProtKB-EC"/>
</dbReference>
<dbReference type="PRINTS" id="PR00719">
    <property type="entry name" value="LMWPTPASE"/>
</dbReference>
<name>A0A2S7I4F8_9FLAO</name>
<evidence type="ECO:0000313" key="7">
    <source>
        <dbReference type="EMBL" id="PPZ91468.1"/>
    </source>
</evidence>
<evidence type="ECO:0000313" key="8">
    <source>
        <dbReference type="Proteomes" id="UP000238565"/>
    </source>
</evidence>
<comment type="similarity">
    <text evidence="1">Belongs to the low molecular weight phosphotyrosine protein phosphatase family.</text>
</comment>
<dbReference type="AlphaFoldDB" id="A0A2S7I4F8"/>
<dbReference type="Proteomes" id="UP000238565">
    <property type="component" value="Unassembled WGS sequence"/>
</dbReference>
<dbReference type="EC" id="3.1.3.48" evidence="2"/>
<dbReference type="InterPro" id="IPR050438">
    <property type="entry name" value="LMW_PTPase"/>
</dbReference>
<dbReference type="PANTHER" id="PTHR11717:SF7">
    <property type="entry name" value="LOW MOLECULAR WEIGHT PHOSPHOTYROSINE PROTEIN PHOSPHATASE"/>
    <property type="match status" value="1"/>
</dbReference>
<dbReference type="RefSeq" id="WP_104793787.1">
    <property type="nucleotide sequence ID" value="NZ_PTPZ01000004.1"/>
</dbReference>
<dbReference type="Pfam" id="PF01451">
    <property type="entry name" value="LMWPc"/>
    <property type="match status" value="1"/>
</dbReference>
<dbReference type="CDD" id="cd16343">
    <property type="entry name" value="LMWPTP"/>
    <property type="match status" value="1"/>
</dbReference>
<organism evidence="7 8">
    <name type="scientific">Cloacibacterium normanense</name>
    <dbReference type="NCBI Taxonomy" id="237258"/>
    <lineage>
        <taxon>Bacteria</taxon>
        <taxon>Pseudomonadati</taxon>
        <taxon>Bacteroidota</taxon>
        <taxon>Flavobacteriia</taxon>
        <taxon>Flavobacteriales</taxon>
        <taxon>Weeksellaceae</taxon>
    </lineage>
</organism>
<protein>
    <recommendedName>
        <fullName evidence="2">protein-tyrosine-phosphatase</fullName>
        <ecNumber evidence="2">3.1.3.48</ecNumber>
    </recommendedName>
</protein>
<dbReference type="EMBL" id="PTPZ01000004">
    <property type="protein sequence ID" value="PPZ91468.1"/>
    <property type="molecule type" value="Genomic_DNA"/>
</dbReference>
<evidence type="ECO:0000256" key="4">
    <source>
        <dbReference type="ARBA" id="ARBA00022912"/>
    </source>
</evidence>